<accession>A0A250B5Q3</accession>
<keyword evidence="3" id="KW-1185">Reference proteome</keyword>
<dbReference type="GO" id="GO:0016020">
    <property type="term" value="C:membrane"/>
    <property type="evidence" value="ECO:0007669"/>
    <property type="project" value="InterPro"/>
</dbReference>
<dbReference type="OrthoDB" id="6540266at2"/>
<keyword evidence="1" id="KW-0472">Membrane</keyword>
<dbReference type="KEGG" id="gqu:AWC35_19930"/>
<dbReference type="Proteomes" id="UP000217182">
    <property type="component" value="Chromosome"/>
</dbReference>
<keyword evidence="1" id="KW-0812">Transmembrane</keyword>
<evidence type="ECO:0000313" key="3">
    <source>
        <dbReference type="Proteomes" id="UP000217182"/>
    </source>
</evidence>
<evidence type="ECO:0000256" key="1">
    <source>
        <dbReference type="SAM" id="Phobius"/>
    </source>
</evidence>
<dbReference type="Pfam" id="PF11045">
    <property type="entry name" value="YbjM"/>
    <property type="match status" value="1"/>
</dbReference>
<dbReference type="AlphaFoldDB" id="A0A250B5Q3"/>
<organism evidence="2 3">
    <name type="scientific">Gibbsiella quercinecans</name>
    <dbReference type="NCBI Taxonomy" id="929813"/>
    <lineage>
        <taxon>Bacteria</taxon>
        <taxon>Pseudomonadati</taxon>
        <taxon>Pseudomonadota</taxon>
        <taxon>Gammaproteobacteria</taxon>
        <taxon>Enterobacterales</taxon>
        <taxon>Yersiniaceae</taxon>
        <taxon>Gibbsiella</taxon>
    </lineage>
</organism>
<evidence type="ECO:0008006" key="4">
    <source>
        <dbReference type="Google" id="ProtNLM"/>
    </source>
</evidence>
<name>A0A250B5Q3_9GAMM</name>
<feature type="transmembrane region" description="Helical" evidence="1">
    <location>
        <begin position="39"/>
        <end position="56"/>
    </location>
</feature>
<proteinExistence type="predicted"/>
<keyword evidence="1" id="KW-1133">Transmembrane helix</keyword>
<feature type="transmembrane region" description="Helical" evidence="1">
    <location>
        <begin position="63"/>
        <end position="81"/>
    </location>
</feature>
<dbReference type="RefSeq" id="WP_095848011.1">
    <property type="nucleotide sequence ID" value="NZ_CAMKXY010000008.1"/>
</dbReference>
<dbReference type="InterPro" id="IPR020368">
    <property type="entry name" value="Uncharacterised_YbjM"/>
</dbReference>
<sequence>MTTYRYWAGIVSSFLLFSLVFLGQRDDVLRSMDHEHRGEIGLLLFMIPGFIASALSGRRRIRCPLIGTLCAVPLCLLVRYFRPTAYWFWQELAYATSAVFWCLSGAMLFLCIKVMLQACRQGGGNGSHLK</sequence>
<protein>
    <recommendedName>
        <fullName evidence="4">Inner membrane protein</fullName>
    </recommendedName>
</protein>
<feature type="transmembrane region" description="Helical" evidence="1">
    <location>
        <begin position="93"/>
        <end position="112"/>
    </location>
</feature>
<evidence type="ECO:0000313" key="2">
    <source>
        <dbReference type="EMBL" id="ATA21425.1"/>
    </source>
</evidence>
<gene>
    <name evidence="2" type="ORF">AWC35_19930</name>
</gene>
<reference evidence="2 3" key="1">
    <citation type="submission" date="2016-01" db="EMBL/GenBank/DDBJ databases">
        <authorList>
            <person name="Oliw E.H."/>
        </authorList>
    </citation>
    <scope>NUCLEOTIDE SEQUENCE [LARGE SCALE GENOMIC DNA]</scope>
    <source>
        <strain evidence="2 3">FRB97</strain>
    </source>
</reference>
<dbReference type="EMBL" id="CP014136">
    <property type="protein sequence ID" value="ATA21425.1"/>
    <property type="molecule type" value="Genomic_DNA"/>
</dbReference>